<dbReference type="SUPFAM" id="SSF51338">
    <property type="entry name" value="Composite domain of metallo-dependent hydrolases"/>
    <property type="match status" value="1"/>
</dbReference>
<dbReference type="Gene3D" id="2.30.40.10">
    <property type="entry name" value="Urease, subunit C, domain 1"/>
    <property type="match status" value="1"/>
</dbReference>
<proteinExistence type="predicted"/>
<dbReference type="InterPro" id="IPR051781">
    <property type="entry name" value="Metallo-dep_Hydrolase"/>
</dbReference>
<organism evidence="2 3">
    <name type="scientific">Nocardioides taihuensis</name>
    <dbReference type="NCBI Taxonomy" id="1835606"/>
    <lineage>
        <taxon>Bacteria</taxon>
        <taxon>Bacillati</taxon>
        <taxon>Actinomycetota</taxon>
        <taxon>Actinomycetes</taxon>
        <taxon>Propionibacteriales</taxon>
        <taxon>Nocardioidaceae</taxon>
        <taxon>Nocardioides</taxon>
    </lineage>
</organism>
<dbReference type="SUPFAM" id="SSF51556">
    <property type="entry name" value="Metallo-dependent hydrolases"/>
    <property type="match status" value="1"/>
</dbReference>
<dbReference type="EMBL" id="JBHSKD010000027">
    <property type="protein sequence ID" value="MFC5179270.1"/>
    <property type="molecule type" value="Genomic_DNA"/>
</dbReference>
<evidence type="ECO:0000313" key="2">
    <source>
        <dbReference type="EMBL" id="MFC5179270.1"/>
    </source>
</evidence>
<reference evidence="3" key="1">
    <citation type="journal article" date="2019" name="Int. J. Syst. Evol. Microbiol.">
        <title>The Global Catalogue of Microorganisms (GCM) 10K type strain sequencing project: providing services to taxonomists for standard genome sequencing and annotation.</title>
        <authorList>
            <consortium name="The Broad Institute Genomics Platform"/>
            <consortium name="The Broad Institute Genome Sequencing Center for Infectious Disease"/>
            <person name="Wu L."/>
            <person name="Ma J."/>
        </authorList>
    </citation>
    <scope>NUCLEOTIDE SEQUENCE [LARGE SCALE GENOMIC DNA]</scope>
    <source>
        <strain evidence="3">DFY41</strain>
    </source>
</reference>
<dbReference type="Pfam" id="PF01979">
    <property type="entry name" value="Amidohydro_1"/>
    <property type="match status" value="1"/>
</dbReference>
<evidence type="ECO:0000259" key="1">
    <source>
        <dbReference type="Pfam" id="PF01979"/>
    </source>
</evidence>
<keyword evidence="3" id="KW-1185">Reference proteome</keyword>
<protein>
    <submittedName>
        <fullName evidence="2">Amidohydrolase family protein</fullName>
    </submittedName>
</protein>
<dbReference type="PANTHER" id="PTHR43135:SF3">
    <property type="entry name" value="ALPHA-D-RIBOSE 1-METHYLPHOSPHONATE 5-TRIPHOSPHATE DIPHOSPHATASE"/>
    <property type="match status" value="1"/>
</dbReference>
<accession>A0ABW0BPE3</accession>
<gene>
    <name evidence="2" type="ORF">ACFPGP_21485</name>
</gene>
<comment type="caution">
    <text evidence="2">The sequence shown here is derived from an EMBL/GenBank/DDBJ whole genome shotgun (WGS) entry which is preliminary data.</text>
</comment>
<dbReference type="RefSeq" id="WP_378593258.1">
    <property type="nucleotide sequence ID" value="NZ_JBHSKD010000027.1"/>
</dbReference>
<dbReference type="InterPro" id="IPR011059">
    <property type="entry name" value="Metal-dep_hydrolase_composite"/>
</dbReference>
<name>A0ABW0BPE3_9ACTN</name>
<dbReference type="InterPro" id="IPR032466">
    <property type="entry name" value="Metal_Hydrolase"/>
</dbReference>
<dbReference type="InterPro" id="IPR006680">
    <property type="entry name" value="Amidohydro-rel"/>
</dbReference>
<dbReference type="PANTHER" id="PTHR43135">
    <property type="entry name" value="ALPHA-D-RIBOSE 1-METHYLPHOSPHONATE 5-TRIPHOSPHATE DIPHOSPHATASE"/>
    <property type="match status" value="1"/>
</dbReference>
<dbReference type="Gene3D" id="3.20.20.140">
    <property type="entry name" value="Metal-dependent hydrolases"/>
    <property type="match status" value="1"/>
</dbReference>
<evidence type="ECO:0000313" key="3">
    <source>
        <dbReference type="Proteomes" id="UP001596087"/>
    </source>
</evidence>
<sequence length="403" mass="41219">MHAWRAAHAFDGERFLEGGVTVLVDGARIAGVEAGDHVLPHDCPVTSWDGTLLPGLVDAHVHLVGDGTPGGLERAGQDDDATLDRTIRASLARHAAAGVTTVRDLGDAHYRTLAHRDRHGPGEPRIVAAGPPVTVPGGHCHFLGGAASGVAGVRAAVSAHTERGVDVIKVMASGGMVTTGTDVLGAQFSPEELHALVEECHGAGLAVLAHAHSLAGVRHAVAAGVDGLEHGTCLTATGIAVPDDELLDALVAGGVTVDPTLSVDPAHVLPLDELPPNMRAVVERLGIEPGRLSHARAPQLRAMHRRGVRLVTGTDAGAAPPKRHGGAWRAVVDLLLADLPVAEALATATSYAADACGLRDETGRLRAGLAADLLVVDGDLVAEPEALGRPVAVLVRGEPPVVP</sequence>
<dbReference type="Proteomes" id="UP001596087">
    <property type="component" value="Unassembled WGS sequence"/>
</dbReference>
<feature type="domain" description="Amidohydrolase-related" evidence="1">
    <location>
        <begin position="51"/>
        <end position="397"/>
    </location>
</feature>